<feature type="transmembrane region" description="Helical" evidence="1">
    <location>
        <begin position="20"/>
        <end position="39"/>
    </location>
</feature>
<keyword evidence="1" id="KW-1133">Transmembrane helix</keyword>
<protein>
    <submittedName>
        <fullName evidence="2">Uncharacterized protein</fullName>
    </submittedName>
</protein>
<keyword evidence="1" id="KW-0812">Transmembrane</keyword>
<evidence type="ECO:0000313" key="3">
    <source>
        <dbReference type="Proteomes" id="UP001281003"/>
    </source>
</evidence>
<gene>
    <name evidence="2" type="ORF">B0T20DRAFT_271644</name>
</gene>
<dbReference type="Proteomes" id="UP001281003">
    <property type="component" value="Unassembled WGS sequence"/>
</dbReference>
<proteinExistence type="predicted"/>
<evidence type="ECO:0000256" key="1">
    <source>
        <dbReference type="SAM" id="Phobius"/>
    </source>
</evidence>
<keyword evidence="3" id="KW-1185">Reference proteome</keyword>
<dbReference type="EMBL" id="JAUTDP010000009">
    <property type="protein sequence ID" value="KAK3396455.1"/>
    <property type="molecule type" value="Genomic_DNA"/>
</dbReference>
<comment type="caution">
    <text evidence="2">The sequence shown here is derived from an EMBL/GenBank/DDBJ whole genome shotgun (WGS) entry which is preliminary data.</text>
</comment>
<accession>A0AAE0PAV5</accession>
<name>A0AAE0PAV5_SORBR</name>
<keyword evidence="1" id="KW-0472">Membrane</keyword>
<evidence type="ECO:0000313" key="2">
    <source>
        <dbReference type="EMBL" id="KAK3396455.1"/>
    </source>
</evidence>
<organism evidence="2 3">
    <name type="scientific">Sordaria brevicollis</name>
    <dbReference type="NCBI Taxonomy" id="83679"/>
    <lineage>
        <taxon>Eukaryota</taxon>
        <taxon>Fungi</taxon>
        <taxon>Dikarya</taxon>
        <taxon>Ascomycota</taxon>
        <taxon>Pezizomycotina</taxon>
        <taxon>Sordariomycetes</taxon>
        <taxon>Sordariomycetidae</taxon>
        <taxon>Sordariales</taxon>
        <taxon>Sordariaceae</taxon>
        <taxon>Sordaria</taxon>
    </lineage>
</organism>
<dbReference type="AlphaFoldDB" id="A0AAE0PAV5"/>
<reference evidence="2" key="2">
    <citation type="submission" date="2023-07" db="EMBL/GenBank/DDBJ databases">
        <authorList>
            <consortium name="Lawrence Berkeley National Laboratory"/>
            <person name="Haridas S."/>
            <person name="Hensen N."/>
            <person name="Bonometti L."/>
            <person name="Westerberg I."/>
            <person name="Brannstrom I.O."/>
            <person name="Guillou S."/>
            <person name="Cros-Aarteil S."/>
            <person name="Calhoun S."/>
            <person name="Kuo A."/>
            <person name="Mondo S."/>
            <person name="Pangilinan J."/>
            <person name="Riley R."/>
            <person name="LaButti K."/>
            <person name="Andreopoulos B."/>
            <person name="Lipzen A."/>
            <person name="Chen C."/>
            <person name="Yanf M."/>
            <person name="Daum C."/>
            <person name="Ng V."/>
            <person name="Clum A."/>
            <person name="Steindorff A."/>
            <person name="Ohm R."/>
            <person name="Martin F."/>
            <person name="Silar P."/>
            <person name="Natvig D."/>
            <person name="Lalanne C."/>
            <person name="Gautier V."/>
            <person name="Ament-velasquez S.L."/>
            <person name="Kruys A."/>
            <person name="Hutchinson M.I."/>
            <person name="Powell A.J."/>
            <person name="Barry K."/>
            <person name="Miller A.N."/>
            <person name="Grigoriev I.V."/>
            <person name="Debuchy R."/>
            <person name="Gladieux P."/>
            <person name="Thoren M.H."/>
            <person name="Johannesson H."/>
        </authorList>
    </citation>
    <scope>NUCLEOTIDE SEQUENCE</scope>
    <source>
        <strain evidence="2">FGSC 1904</strain>
    </source>
</reference>
<sequence length="86" mass="9505">MWNLGTTCAHLMGSNGSLVFEYLCLIAAFFAASIGNQMVCSIELQSSLLGVHGSRRMVFECMHIPNLQREPLLAHELDVQRLLGRG</sequence>
<reference evidence="2" key="1">
    <citation type="journal article" date="2023" name="Mol. Phylogenet. Evol.">
        <title>Genome-scale phylogeny and comparative genomics of the fungal order Sordariales.</title>
        <authorList>
            <person name="Hensen N."/>
            <person name="Bonometti L."/>
            <person name="Westerberg I."/>
            <person name="Brannstrom I.O."/>
            <person name="Guillou S."/>
            <person name="Cros-Aarteil S."/>
            <person name="Calhoun S."/>
            <person name="Haridas S."/>
            <person name="Kuo A."/>
            <person name="Mondo S."/>
            <person name="Pangilinan J."/>
            <person name="Riley R."/>
            <person name="LaButti K."/>
            <person name="Andreopoulos B."/>
            <person name="Lipzen A."/>
            <person name="Chen C."/>
            <person name="Yan M."/>
            <person name="Daum C."/>
            <person name="Ng V."/>
            <person name="Clum A."/>
            <person name="Steindorff A."/>
            <person name="Ohm R.A."/>
            <person name="Martin F."/>
            <person name="Silar P."/>
            <person name="Natvig D.O."/>
            <person name="Lalanne C."/>
            <person name="Gautier V."/>
            <person name="Ament-Velasquez S.L."/>
            <person name="Kruys A."/>
            <person name="Hutchinson M.I."/>
            <person name="Powell A.J."/>
            <person name="Barry K."/>
            <person name="Miller A.N."/>
            <person name="Grigoriev I.V."/>
            <person name="Debuchy R."/>
            <person name="Gladieux P."/>
            <person name="Hiltunen Thoren M."/>
            <person name="Johannesson H."/>
        </authorList>
    </citation>
    <scope>NUCLEOTIDE SEQUENCE</scope>
    <source>
        <strain evidence="2">FGSC 1904</strain>
    </source>
</reference>